<accession>A0ACC0GGX0</accession>
<dbReference type="Proteomes" id="UP001060215">
    <property type="component" value="Chromosome 8"/>
</dbReference>
<name>A0ACC0GGX0_9ERIC</name>
<reference evidence="1 2" key="1">
    <citation type="journal article" date="2022" name="Plant J.">
        <title>Chromosome-level genome of Camellia lanceoleosa provides a valuable resource for understanding genome evolution and self-incompatibility.</title>
        <authorList>
            <person name="Gong W."/>
            <person name="Xiao S."/>
            <person name="Wang L."/>
            <person name="Liao Z."/>
            <person name="Chang Y."/>
            <person name="Mo W."/>
            <person name="Hu G."/>
            <person name="Li W."/>
            <person name="Zhao G."/>
            <person name="Zhu H."/>
            <person name="Hu X."/>
            <person name="Ji K."/>
            <person name="Xiang X."/>
            <person name="Song Q."/>
            <person name="Yuan D."/>
            <person name="Jin S."/>
            <person name="Zhang L."/>
        </authorList>
    </citation>
    <scope>NUCLEOTIDE SEQUENCE [LARGE SCALE GENOMIC DNA]</scope>
    <source>
        <strain evidence="1">SQ_2022a</strain>
    </source>
</reference>
<evidence type="ECO:0000313" key="1">
    <source>
        <dbReference type="EMBL" id="KAI7999430.1"/>
    </source>
</evidence>
<evidence type="ECO:0000313" key="2">
    <source>
        <dbReference type="Proteomes" id="UP001060215"/>
    </source>
</evidence>
<comment type="caution">
    <text evidence="1">The sequence shown here is derived from an EMBL/GenBank/DDBJ whole genome shotgun (WGS) entry which is preliminary data.</text>
</comment>
<gene>
    <name evidence="1" type="ORF">LOK49_LG09G02014</name>
</gene>
<proteinExistence type="predicted"/>
<keyword evidence="2" id="KW-1185">Reference proteome</keyword>
<organism evidence="1 2">
    <name type="scientific">Camellia lanceoleosa</name>
    <dbReference type="NCBI Taxonomy" id="1840588"/>
    <lineage>
        <taxon>Eukaryota</taxon>
        <taxon>Viridiplantae</taxon>
        <taxon>Streptophyta</taxon>
        <taxon>Embryophyta</taxon>
        <taxon>Tracheophyta</taxon>
        <taxon>Spermatophyta</taxon>
        <taxon>Magnoliopsida</taxon>
        <taxon>eudicotyledons</taxon>
        <taxon>Gunneridae</taxon>
        <taxon>Pentapetalae</taxon>
        <taxon>asterids</taxon>
        <taxon>Ericales</taxon>
        <taxon>Theaceae</taxon>
        <taxon>Camellia</taxon>
    </lineage>
</organism>
<dbReference type="EMBL" id="CM045765">
    <property type="protein sequence ID" value="KAI7999430.1"/>
    <property type="molecule type" value="Genomic_DNA"/>
</dbReference>
<sequence>MAEHNKAMASAKSDEANASVKAQKRNTTAGLRIYNNILAMTQRINLSWKEVAKASAPSTTTGARGKRPASATNVMNNNASKKGRGISISSDRETSEFSGISKGLTNFHFLELHISRVPLMVGALPGVLVPPLWKYRAKLNIFLHKLLMLGVVVLPWLS</sequence>
<protein>
    <submittedName>
        <fullName evidence="1">Apoptosis inhibitor 5-like protein API5</fullName>
    </submittedName>
</protein>